<dbReference type="SUPFAM" id="SSF53335">
    <property type="entry name" value="S-adenosyl-L-methionine-dependent methyltransferases"/>
    <property type="match status" value="1"/>
</dbReference>
<keyword evidence="6" id="KW-0949">S-adenosyl-L-methionine</keyword>
<evidence type="ECO:0000256" key="5">
    <source>
        <dbReference type="ARBA" id="ARBA00022679"/>
    </source>
</evidence>
<feature type="domain" description="PUA" evidence="9">
    <location>
        <begin position="2"/>
        <end position="86"/>
    </location>
</feature>
<dbReference type="InterPro" id="IPR029063">
    <property type="entry name" value="SAM-dependent_MTases_sf"/>
</dbReference>
<keyword evidence="7" id="KW-0694">RNA-binding</keyword>
<dbReference type="SMART" id="SM00359">
    <property type="entry name" value="PUA"/>
    <property type="match status" value="1"/>
</dbReference>
<keyword evidence="3" id="KW-0698">rRNA processing</keyword>
<dbReference type="PROSITE" id="PS50890">
    <property type="entry name" value="PUA"/>
    <property type="match status" value="1"/>
</dbReference>
<dbReference type="CDD" id="cd21153">
    <property type="entry name" value="PUA_RlmI"/>
    <property type="match status" value="1"/>
</dbReference>
<dbReference type="PANTHER" id="PTHR42873">
    <property type="entry name" value="RIBOSOMAL RNA LARGE SUBUNIT METHYLTRANSFERASE"/>
    <property type="match status" value="1"/>
</dbReference>
<dbReference type="CDD" id="cd02440">
    <property type="entry name" value="AdoMet_MTases"/>
    <property type="match status" value="1"/>
</dbReference>
<comment type="subcellular location">
    <subcellularLocation>
        <location evidence="1">Cytoplasm</location>
    </subcellularLocation>
</comment>
<dbReference type="Gene3D" id="2.30.130.10">
    <property type="entry name" value="PUA domain"/>
    <property type="match status" value="1"/>
</dbReference>
<dbReference type="InterPro" id="IPR002478">
    <property type="entry name" value="PUA"/>
</dbReference>
<dbReference type="Pfam" id="PF17785">
    <property type="entry name" value="PUA_3"/>
    <property type="match status" value="1"/>
</dbReference>
<organism evidence="10 11">
    <name type="scientific">Caldanaerobius fijiensis DSM 17918</name>
    <dbReference type="NCBI Taxonomy" id="1121256"/>
    <lineage>
        <taxon>Bacteria</taxon>
        <taxon>Bacillati</taxon>
        <taxon>Bacillota</taxon>
        <taxon>Clostridia</taxon>
        <taxon>Thermoanaerobacterales</taxon>
        <taxon>Thermoanaerobacteraceae</taxon>
        <taxon>Caldanaerobius</taxon>
    </lineage>
</organism>
<evidence type="ECO:0000313" key="11">
    <source>
        <dbReference type="Proteomes" id="UP000184088"/>
    </source>
</evidence>
<evidence type="ECO:0000256" key="6">
    <source>
        <dbReference type="ARBA" id="ARBA00022691"/>
    </source>
</evidence>
<keyword evidence="2" id="KW-0963">Cytoplasm</keyword>
<dbReference type="GO" id="GO:0032259">
    <property type="term" value="P:methylation"/>
    <property type="evidence" value="ECO:0007669"/>
    <property type="project" value="UniProtKB-KW"/>
</dbReference>
<comment type="similarity">
    <text evidence="8">Belongs to the methyltransferase superfamily. RlmI family.</text>
</comment>
<evidence type="ECO:0000313" key="10">
    <source>
        <dbReference type="EMBL" id="SHE98370.1"/>
    </source>
</evidence>
<evidence type="ECO:0000256" key="4">
    <source>
        <dbReference type="ARBA" id="ARBA00022603"/>
    </source>
</evidence>
<protein>
    <submittedName>
        <fullName evidence="10">SAM-dependent methyltransferase</fullName>
    </submittedName>
</protein>
<dbReference type="PANTHER" id="PTHR42873:SF1">
    <property type="entry name" value="S-ADENOSYLMETHIONINE-DEPENDENT METHYLTRANSFERASE DOMAIN-CONTAINING PROTEIN"/>
    <property type="match status" value="1"/>
</dbReference>
<evidence type="ECO:0000256" key="3">
    <source>
        <dbReference type="ARBA" id="ARBA00022552"/>
    </source>
</evidence>
<evidence type="ECO:0000256" key="7">
    <source>
        <dbReference type="ARBA" id="ARBA00022884"/>
    </source>
</evidence>
<dbReference type="InterPro" id="IPR041532">
    <property type="entry name" value="RlmI-like_PUA"/>
</dbReference>
<dbReference type="Pfam" id="PF10672">
    <property type="entry name" value="Methyltrans_SAM"/>
    <property type="match status" value="1"/>
</dbReference>
<gene>
    <name evidence="10" type="ORF">SAMN02746089_01104</name>
</gene>
<evidence type="ECO:0000256" key="2">
    <source>
        <dbReference type="ARBA" id="ARBA00022490"/>
    </source>
</evidence>
<sequence length="390" mass="44693">MATVILNRKTPDRTVLGHPWIYRTEIDRIEGEYKPGDIVDVIDKNKRFIGKGYINLKSMISIRLLTRKDEKIDEEFFRKRISDAWEYRKKVMDDLNSCRIIYGESDFLPALVVDKFGDYLVAQFLSLGMDIRKDMIVTLLEEIIKPKGIFERDDVPVREIEGLEQKKGYLRGFFEPIQVFTENNLRFYVDIQNGQKTGYFLDQKENRVSIAKYVKGARVLDCFCHTGSFAVHAAHYGAKEITAVDISDDALAMAEKNARLNSLEDRISFVCANVFDLLRQYVSQGKSYDVVILDPPAFTKSKNTVDSAIKGYKEINLRALKLINPGGFLITASCSQHISPELFRNVILDAAVDAKRCIRLVEERSQAKDHPILPGVPETRYLKFLIFQVL</sequence>
<dbReference type="EMBL" id="FQVH01000009">
    <property type="protein sequence ID" value="SHE98370.1"/>
    <property type="molecule type" value="Genomic_DNA"/>
</dbReference>
<dbReference type="GO" id="GO:0005737">
    <property type="term" value="C:cytoplasm"/>
    <property type="evidence" value="ECO:0007669"/>
    <property type="project" value="UniProtKB-SubCell"/>
</dbReference>
<evidence type="ECO:0000259" key="9">
    <source>
        <dbReference type="SMART" id="SM00359"/>
    </source>
</evidence>
<evidence type="ECO:0000256" key="8">
    <source>
        <dbReference type="ARBA" id="ARBA00038091"/>
    </source>
</evidence>
<dbReference type="Gene3D" id="3.40.50.150">
    <property type="entry name" value="Vaccinia Virus protein VP39"/>
    <property type="match status" value="1"/>
</dbReference>
<dbReference type="SUPFAM" id="SSF88697">
    <property type="entry name" value="PUA domain-like"/>
    <property type="match status" value="1"/>
</dbReference>
<reference evidence="10 11" key="1">
    <citation type="submission" date="2016-11" db="EMBL/GenBank/DDBJ databases">
        <authorList>
            <person name="Jaros S."/>
            <person name="Januszkiewicz K."/>
            <person name="Wedrychowicz H."/>
        </authorList>
    </citation>
    <scope>NUCLEOTIDE SEQUENCE [LARGE SCALE GENOMIC DNA]</scope>
    <source>
        <strain evidence="10 11">DSM 17918</strain>
    </source>
</reference>
<dbReference type="GO" id="GO:0008168">
    <property type="term" value="F:methyltransferase activity"/>
    <property type="evidence" value="ECO:0007669"/>
    <property type="project" value="UniProtKB-KW"/>
</dbReference>
<dbReference type="AlphaFoldDB" id="A0A1M4XY57"/>
<dbReference type="GO" id="GO:0006364">
    <property type="term" value="P:rRNA processing"/>
    <property type="evidence" value="ECO:0007669"/>
    <property type="project" value="UniProtKB-KW"/>
</dbReference>
<evidence type="ECO:0000256" key="1">
    <source>
        <dbReference type="ARBA" id="ARBA00004496"/>
    </source>
</evidence>
<name>A0A1M4XY57_9THEO</name>
<dbReference type="RefSeq" id="WP_073342498.1">
    <property type="nucleotide sequence ID" value="NZ_FQVH01000009.1"/>
</dbReference>
<dbReference type="Proteomes" id="UP000184088">
    <property type="component" value="Unassembled WGS sequence"/>
</dbReference>
<dbReference type="OrthoDB" id="9805492at2"/>
<accession>A0A1M4XY57</accession>
<dbReference type="InterPro" id="IPR019614">
    <property type="entry name" value="SAM-dep_methyl-trfase"/>
</dbReference>
<keyword evidence="4 10" id="KW-0489">Methyltransferase</keyword>
<dbReference type="Gene3D" id="3.30.750.80">
    <property type="entry name" value="RNA methyltransferase domain (HRMD) like"/>
    <property type="match status" value="1"/>
</dbReference>
<keyword evidence="11" id="KW-1185">Reference proteome</keyword>
<proteinExistence type="inferred from homology"/>
<dbReference type="STRING" id="1121256.SAMN02746089_01104"/>
<keyword evidence="5 10" id="KW-0808">Transferase</keyword>
<dbReference type="GO" id="GO:0003723">
    <property type="term" value="F:RNA binding"/>
    <property type="evidence" value="ECO:0007669"/>
    <property type="project" value="UniProtKB-KW"/>
</dbReference>
<dbReference type="CDD" id="cd11572">
    <property type="entry name" value="RlmI_M_like"/>
    <property type="match status" value="1"/>
</dbReference>
<dbReference type="InterPro" id="IPR036974">
    <property type="entry name" value="PUA_sf"/>
</dbReference>
<dbReference type="InterPro" id="IPR015947">
    <property type="entry name" value="PUA-like_sf"/>
</dbReference>